<feature type="transmembrane region" description="Helical" evidence="2">
    <location>
        <begin position="168"/>
        <end position="189"/>
    </location>
</feature>
<reference evidence="4 5" key="1">
    <citation type="submission" date="2020-08" db="EMBL/GenBank/DDBJ databases">
        <title>Genomic Encyclopedia of Type Strains, Phase IV (KMG-IV): sequencing the most valuable type-strain genomes for metagenomic binning, comparative biology and taxonomic classification.</title>
        <authorList>
            <person name="Goeker M."/>
        </authorList>
    </citation>
    <scope>NUCLEOTIDE SEQUENCE [LARGE SCALE GENOMIC DNA]</scope>
    <source>
        <strain evidence="4 5">DSM 19612</strain>
    </source>
</reference>
<dbReference type="InterPro" id="IPR052901">
    <property type="entry name" value="Bact_TGase-like"/>
</dbReference>
<dbReference type="SMART" id="SM00460">
    <property type="entry name" value="TGc"/>
    <property type="match status" value="1"/>
</dbReference>
<dbReference type="GO" id="GO:0008233">
    <property type="term" value="F:peptidase activity"/>
    <property type="evidence" value="ECO:0007669"/>
    <property type="project" value="UniProtKB-KW"/>
</dbReference>
<keyword evidence="4" id="KW-0645">Protease</keyword>
<keyword evidence="2" id="KW-1133">Transmembrane helix</keyword>
<dbReference type="InterPro" id="IPR025403">
    <property type="entry name" value="TgpA-like_C"/>
</dbReference>
<gene>
    <name evidence="4" type="ORF">HNQ94_003368</name>
</gene>
<dbReference type="EMBL" id="JACHGH010000013">
    <property type="protein sequence ID" value="MBB6454879.1"/>
    <property type="molecule type" value="Genomic_DNA"/>
</dbReference>
<feature type="region of interest" description="Disordered" evidence="1">
    <location>
        <begin position="577"/>
        <end position="606"/>
    </location>
</feature>
<protein>
    <submittedName>
        <fullName evidence="4">Transglutaminase-like putative cysteine protease</fullName>
    </submittedName>
</protein>
<dbReference type="PANTHER" id="PTHR42736">
    <property type="entry name" value="PROTEIN-GLUTAMINE GAMMA-GLUTAMYLTRANSFERASE"/>
    <property type="match status" value="1"/>
</dbReference>
<keyword evidence="4" id="KW-0378">Hydrolase</keyword>
<feature type="transmembrane region" description="Helical" evidence="2">
    <location>
        <begin position="115"/>
        <end position="136"/>
    </location>
</feature>
<feature type="transmembrane region" description="Helical" evidence="2">
    <location>
        <begin position="12"/>
        <end position="28"/>
    </location>
</feature>
<evidence type="ECO:0000313" key="4">
    <source>
        <dbReference type="EMBL" id="MBB6454879.1"/>
    </source>
</evidence>
<evidence type="ECO:0000313" key="5">
    <source>
        <dbReference type="Proteomes" id="UP000581688"/>
    </source>
</evidence>
<keyword evidence="2" id="KW-0812">Transmembrane</keyword>
<dbReference type="InterPro" id="IPR002931">
    <property type="entry name" value="Transglutaminase-like"/>
</dbReference>
<keyword evidence="5" id="KW-1185">Reference proteome</keyword>
<evidence type="ECO:0000259" key="3">
    <source>
        <dbReference type="SMART" id="SM00460"/>
    </source>
</evidence>
<feature type="transmembrane region" description="Helical" evidence="2">
    <location>
        <begin position="40"/>
        <end position="56"/>
    </location>
</feature>
<organism evidence="4 5">
    <name type="scientific">Salirhabdus euzebyi</name>
    <dbReference type="NCBI Taxonomy" id="394506"/>
    <lineage>
        <taxon>Bacteria</taxon>
        <taxon>Bacillati</taxon>
        <taxon>Bacillota</taxon>
        <taxon>Bacilli</taxon>
        <taxon>Bacillales</taxon>
        <taxon>Bacillaceae</taxon>
        <taxon>Salirhabdus</taxon>
    </lineage>
</organism>
<dbReference type="SUPFAM" id="SSF54001">
    <property type="entry name" value="Cysteine proteinases"/>
    <property type="match status" value="1"/>
</dbReference>
<feature type="transmembrane region" description="Helical" evidence="2">
    <location>
        <begin position="615"/>
        <end position="633"/>
    </location>
</feature>
<dbReference type="Pfam" id="PF01841">
    <property type="entry name" value="Transglut_core"/>
    <property type="match status" value="1"/>
</dbReference>
<feature type="domain" description="Transglutaminase-like" evidence="3">
    <location>
        <begin position="481"/>
        <end position="555"/>
    </location>
</feature>
<feature type="transmembrane region" description="Helical" evidence="2">
    <location>
        <begin position="143"/>
        <end position="162"/>
    </location>
</feature>
<sequence>MRLNSEQNHIMLNAVIYICSFLLFWEWLRPLQEITDTGSVFIFIVYTAFCFFLSYMQLQWWITSPLKLIGLLFILDGLFIQEGFLSKAWIDYLVADLGLNIQAIVSQQWWEMTALFRSLLFLILLWLMSYLLYYWFVIAKRTLFFVVLTFIYITVIDTFTVYDGKYAVMRAFLLSMVVLGLTSFQRLLVQEKIFRLPKERYFSWLFPLIFFVVFSSFIGFIAPKFSPQWPDPVPFIKSTAEGVSGQGSGPGIRKVGYGENDEQLGGAFVQDETLVFTAAVDDAQYWKVETKDLYTGKGWIRSEEGTFVVNENGTVVLKDFVDTVEVEQKNAKIAFNDQELLPKIVYPYGLTNVDIQDPIQLHHFKFNTESGEVFTELISSGNTIRVTNYSVEFDQPTFSLKALREGHQDDPLDIQQKYTQLPESLPQRVRDLAVEIVEGEENRYDMAKAIESYLNVPSRFKYETDRVAVPTGEEDYVDQFLFETQVGYCDNFSTSMVVLLRSLDIPARWVKGFGPGEEVEGPNGETGYEVTNSNAHSWVEVYFPEIGWVPFEPTPGFFNPTDFTSGVDIEDLLNSEDPEEDIPVSEMEKPELTEEDETGSAKSGSGDSFLSKVNWKLMGLIGIFLVLVGYYVYRKRYLWLTWIKLRQYKNKSDVETFIKAYKFLLALLASRGMKLKSDQTLREFAYQIDRYMQTNDMRRLTHHYELILYRGDQENGQWKQMNELWEKLIKKIMS</sequence>
<accession>A0A841Q8E7</accession>
<dbReference type="Proteomes" id="UP000581688">
    <property type="component" value="Unassembled WGS sequence"/>
</dbReference>
<dbReference type="RefSeq" id="WP_174497305.1">
    <property type="nucleotide sequence ID" value="NZ_CADDWK010000013.1"/>
</dbReference>
<evidence type="ECO:0000256" key="1">
    <source>
        <dbReference type="SAM" id="MobiDB-lite"/>
    </source>
</evidence>
<keyword evidence="2" id="KW-0472">Membrane</keyword>
<feature type="transmembrane region" description="Helical" evidence="2">
    <location>
        <begin position="201"/>
        <end position="222"/>
    </location>
</feature>
<dbReference type="Gene3D" id="3.10.620.30">
    <property type="match status" value="1"/>
</dbReference>
<dbReference type="PANTHER" id="PTHR42736:SF1">
    <property type="entry name" value="PROTEIN-GLUTAMINE GAMMA-GLUTAMYLTRANSFERASE"/>
    <property type="match status" value="1"/>
</dbReference>
<dbReference type="AlphaFoldDB" id="A0A841Q8E7"/>
<evidence type="ECO:0000256" key="2">
    <source>
        <dbReference type="SAM" id="Phobius"/>
    </source>
</evidence>
<dbReference type="InterPro" id="IPR038765">
    <property type="entry name" value="Papain-like_cys_pep_sf"/>
</dbReference>
<proteinExistence type="predicted"/>
<comment type="caution">
    <text evidence="4">The sequence shown here is derived from an EMBL/GenBank/DDBJ whole genome shotgun (WGS) entry which is preliminary data.</text>
</comment>
<name>A0A841Q8E7_9BACI</name>
<dbReference type="Pfam" id="PF13559">
    <property type="entry name" value="DUF4129"/>
    <property type="match status" value="1"/>
</dbReference>
<dbReference type="GO" id="GO:0006508">
    <property type="term" value="P:proteolysis"/>
    <property type="evidence" value="ECO:0007669"/>
    <property type="project" value="UniProtKB-KW"/>
</dbReference>